<evidence type="ECO:0000259" key="6">
    <source>
        <dbReference type="Pfam" id="PF00108"/>
    </source>
</evidence>
<gene>
    <name evidence="8" type="ORF">JOE69_000039</name>
</gene>
<dbReference type="GO" id="GO:0003985">
    <property type="term" value="F:acetyl-CoA C-acetyltransferase activity"/>
    <property type="evidence" value="ECO:0007669"/>
    <property type="project" value="UniProtKB-EC"/>
</dbReference>
<organism evidence="8 9">
    <name type="scientific">Arthrobacter russicus</name>
    <dbReference type="NCBI Taxonomy" id="172040"/>
    <lineage>
        <taxon>Bacteria</taxon>
        <taxon>Bacillati</taxon>
        <taxon>Actinomycetota</taxon>
        <taxon>Actinomycetes</taxon>
        <taxon>Micrococcales</taxon>
        <taxon>Micrococcaceae</taxon>
        <taxon>Arthrobacter</taxon>
    </lineage>
</organism>
<dbReference type="Pfam" id="PF02803">
    <property type="entry name" value="Thiolase_C"/>
    <property type="match status" value="1"/>
</dbReference>
<dbReference type="PANTHER" id="PTHR42689:SF1">
    <property type="entry name" value="ACETYL-COA ACYLTRANSFERASE FADA2 (3-KETOACYL-COA THIOLASE) (BETA-KETOTHIOLASE)-RELATED"/>
    <property type="match status" value="1"/>
</dbReference>
<comment type="similarity">
    <text evidence="1 4">Belongs to the thiolase-like superfamily. Thiolase family.</text>
</comment>
<evidence type="ECO:0000256" key="4">
    <source>
        <dbReference type="RuleBase" id="RU003557"/>
    </source>
</evidence>
<dbReference type="RefSeq" id="WP_309795037.1">
    <property type="nucleotide sequence ID" value="NZ_BAAAHY010000006.1"/>
</dbReference>
<dbReference type="EMBL" id="JAVDQF010000001">
    <property type="protein sequence ID" value="MDR6267801.1"/>
    <property type="molecule type" value="Genomic_DNA"/>
</dbReference>
<dbReference type="Gene3D" id="3.40.47.10">
    <property type="match status" value="1"/>
</dbReference>
<dbReference type="CDD" id="cd00751">
    <property type="entry name" value="thiolase"/>
    <property type="match status" value="1"/>
</dbReference>
<feature type="region of interest" description="Disordered" evidence="5">
    <location>
        <begin position="1"/>
        <end position="43"/>
    </location>
</feature>
<dbReference type="Proteomes" id="UP001185069">
    <property type="component" value="Unassembled WGS sequence"/>
</dbReference>
<accession>A0ABU1J8N8</accession>
<evidence type="ECO:0000259" key="7">
    <source>
        <dbReference type="Pfam" id="PF02803"/>
    </source>
</evidence>
<evidence type="ECO:0000256" key="2">
    <source>
        <dbReference type="ARBA" id="ARBA00022679"/>
    </source>
</evidence>
<keyword evidence="3 4" id="KW-0012">Acyltransferase</keyword>
<dbReference type="InterPro" id="IPR016039">
    <property type="entry name" value="Thiolase-like"/>
</dbReference>
<dbReference type="InterPro" id="IPR020616">
    <property type="entry name" value="Thiolase_N"/>
</dbReference>
<feature type="domain" description="Thiolase N-terminal" evidence="6">
    <location>
        <begin position="53"/>
        <end position="322"/>
    </location>
</feature>
<feature type="compositionally biased region" description="Low complexity" evidence="5">
    <location>
        <begin position="1"/>
        <end position="32"/>
    </location>
</feature>
<evidence type="ECO:0000313" key="8">
    <source>
        <dbReference type="EMBL" id="MDR6267801.1"/>
    </source>
</evidence>
<reference evidence="8 9" key="1">
    <citation type="submission" date="2023-07" db="EMBL/GenBank/DDBJ databases">
        <title>Sequencing the genomes of 1000 actinobacteria strains.</title>
        <authorList>
            <person name="Klenk H.-P."/>
        </authorList>
    </citation>
    <scope>NUCLEOTIDE SEQUENCE [LARGE SCALE GENOMIC DNA]</scope>
    <source>
        <strain evidence="8 9">DSM 14555</strain>
    </source>
</reference>
<dbReference type="Pfam" id="PF00108">
    <property type="entry name" value="Thiolase_N"/>
    <property type="match status" value="1"/>
</dbReference>
<dbReference type="InterPro" id="IPR050521">
    <property type="entry name" value="3-ketoacyl-CoA_Thiolase"/>
</dbReference>
<dbReference type="PANTHER" id="PTHR42689">
    <property type="entry name" value="ACETYL-COA ACYLTRANSFERASE FADA2 (3-KETOACYL-COA THIOLASE) (BETA-KETOTHIOLASE)-RELATED"/>
    <property type="match status" value="1"/>
</dbReference>
<sequence>MAATSSNTPRNRSTATSTAANTAAKAAAPKAAVQPKAAEQSLAAKHHTARDAVVIGGNRIPFARTGGAYTYVSNQDMLTAALDGLVARFGLQDERIGEVAAGAVLKHARDFNLAREAVLGSALSPETPAYDLQQACATGLEAVLGLANKIKLGQIDSAIAGGVDSASDAPIAVSEGLRRILLDLNRAKTTGQKLKLLSKIRVKDLTPNAPNTGEPRTGLSMGEHQAITTAQWKISRQAQDELALASHQNLAAAYDRGFFDDLVTSYKGLAKDSNLRGDTSLEKLGKLSPVFGKRLSTPATMTAGNSTPLTDGASTVLLGSEEWAKRKDLPMLARVIDGEAAAVDFVHGKDGLLMAPAFAVPRLLARNGLTLADFDFYEIHEAFAGTVLSTLAAWEDPEFGRERLGLDGAFGSIDRSKLNVNGSSLAAGHPFAATGGRIVASLSKLLHETGLVGGRPARGLVSVCAAGGLGVVAILEAYVPEAK</sequence>
<evidence type="ECO:0000256" key="3">
    <source>
        <dbReference type="ARBA" id="ARBA00023315"/>
    </source>
</evidence>
<dbReference type="NCBIfam" id="TIGR01930">
    <property type="entry name" value="AcCoA-C-Actrans"/>
    <property type="match status" value="1"/>
</dbReference>
<feature type="domain" description="Thiolase C-terminal" evidence="7">
    <location>
        <begin position="332"/>
        <end position="476"/>
    </location>
</feature>
<dbReference type="EC" id="2.3.1.9" evidence="8"/>
<evidence type="ECO:0000256" key="1">
    <source>
        <dbReference type="ARBA" id="ARBA00010982"/>
    </source>
</evidence>
<evidence type="ECO:0000256" key="5">
    <source>
        <dbReference type="SAM" id="MobiDB-lite"/>
    </source>
</evidence>
<dbReference type="SUPFAM" id="SSF53901">
    <property type="entry name" value="Thiolase-like"/>
    <property type="match status" value="2"/>
</dbReference>
<keyword evidence="2 4" id="KW-0808">Transferase</keyword>
<keyword evidence="9" id="KW-1185">Reference proteome</keyword>
<protein>
    <submittedName>
        <fullName evidence="8">Acetyl-CoA C-acetyltransferase</fullName>
        <ecNumber evidence="8">2.3.1.9</ecNumber>
    </submittedName>
</protein>
<dbReference type="InterPro" id="IPR002155">
    <property type="entry name" value="Thiolase"/>
</dbReference>
<proteinExistence type="inferred from homology"/>
<dbReference type="NCBIfam" id="NF006740">
    <property type="entry name" value="PRK09268.1"/>
    <property type="match status" value="1"/>
</dbReference>
<evidence type="ECO:0000313" key="9">
    <source>
        <dbReference type="Proteomes" id="UP001185069"/>
    </source>
</evidence>
<dbReference type="InterPro" id="IPR020617">
    <property type="entry name" value="Thiolase_C"/>
</dbReference>
<comment type="caution">
    <text evidence="8">The sequence shown here is derived from an EMBL/GenBank/DDBJ whole genome shotgun (WGS) entry which is preliminary data.</text>
</comment>
<name>A0ABU1J8N8_9MICC</name>